<dbReference type="AlphaFoldDB" id="A0A7W6E9S4"/>
<evidence type="ECO:0008006" key="3">
    <source>
        <dbReference type="Google" id="ProtNLM"/>
    </source>
</evidence>
<dbReference type="Pfam" id="PF01724">
    <property type="entry name" value="DUF29"/>
    <property type="match status" value="1"/>
</dbReference>
<protein>
    <recommendedName>
        <fullName evidence="3">DUF29 domain-containing protein</fullName>
    </recommendedName>
</protein>
<accession>A0A7W6E9S4</accession>
<keyword evidence="2" id="KW-1185">Reference proteome</keyword>
<dbReference type="InterPro" id="IPR002636">
    <property type="entry name" value="DUF29"/>
</dbReference>
<gene>
    <name evidence="1" type="ORF">GGR04_001192</name>
</gene>
<name>A0A7W6E9S4_9HYPH</name>
<dbReference type="RefSeq" id="WP_183198792.1">
    <property type="nucleotide sequence ID" value="NZ_JACIEK010000001.1"/>
</dbReference>
<organism evidence="1 2">
    <name type="scientific">Aureimonas pseudogalii</name>
    <dbReference type="NCBI Taxonomy" id="1744844"/>
    <lineage>
        <taxon>Bacteria</taxon>
        <taxon>Pseudomonadati</taxon>
        <taxon>Pseudomonadota</taxon>
        <taxon>Alphaproteobacteria</taxon>
        <taxon>Hyphomicrobiales</taxon>
        <taxon>Aurantimonadaceae</taxon>
        <taxon>Aureimonas</taxon>
    </lineage>
</organism>
<sequence>MTTIVQRRAADTATDRTPSAAYERDFFAWTQDQAAKLRARTAETGDVDWENVAEEIEGVGISEKREVRSRLEVLIVHLLKWQFQPDRRKHEWSDTITEQRRRLSMVIDDSPSLRTFPAAILADLYDLAVMSATKETQMPRSVFPATCPFGIEEILDPEFLPEAA</sequence>
<reference evidence="1 2" key="1">
    <citation type="submission" date="2020-08" db="EMBL/GenBank/DDBJ databases">
        <title>Genomic Encyclopedia of Type Strains, Phase IV (KMG-IV): sequencing the most valuable type-strain genomes for metagenomic binning, comparative biology and taxonomic classification.</title>
        <authorList>
            <person name="Goeker M."/>
        </authorList>
    </citation>
    <scope>NUCLEOTIDE SEQUENCE [LARGE SCALE GENOMIC DNA]</scope>
    <source>
        <strain evidence="1 2">DSM 102238</strain>
    </source>
</reference>
<dbReference type="Gene3D" id="1.20.1220.20">
    <property type="entry name" value="Uncharcterised protein PF01724"/>
    <property type="match status" value="1"/>
</dbReference>
<dbReference type="Proteomes" id="UP000542776">
    <property type="component" value="Unassembled WGS sequence"/>
</dbReference>
<dbReference type="PANTHER" id="PTHR34235">
    <property type="entry name" value="SLR1203 PROTEIN-RELATED"/>
    <property type="match status" value="1"/>
</dbReference>
<proteinExistence type="predicted"/>
<evidence type="ECO:0000313" key="1">
    <source>
        <dbReference type="EMBL" id="MBB3997371.1"/>
    </source>
</evidence>
<comment type="caution">
    <text evidence="1">The sequence shown here is derived from an EMBL/GenBank/DDBJ whole genome shotgun (WGS) entry which is preliminary data.</text>
</comment>
<dbReference type="EMBL" id="JACIEK010000001">
    <property type="protein sequence ID" value="MBB3997371.1"/>
    <property type="molecule type" value="Genomic_DNA"/>
</dbReference>
<evidence type="ECO:0000313" key="2">
    <source>
        <dbReference type="Proteomes" id="UP000542776"/>
    </source>
</evidence>